<evidence type="ECO:0000313" key="2">
    <source>
        <dbReference type="EMBL" id="EDP10450.1"/>
    </source>
</evidence>
<organism evidence="2 3">
    <name type="scientific">Amedibacillus dolichus DSM 3991</name>
    <dbReference type="NCBI Taxonomy" id="428127"/>
    <lineage>
        <taxon>Bacteria</taxon>
        <taxon>Bacillati</taxon>
        <taxon>Bacillota</taxon>
        <taxon>Erysipelotrichia</taxon>
        <taxon>Erysipelotrichales</taxon>
        <taxon>Erysipelotrichaceae</taxon>
        <taxon>Amedibacillus</taxon>
    </lineage>
</organism>
<comment type="caution">
    <text evidence="2">The sequence shown here is derived from an EMBL/GenBank/DDBJ whole genome shotgun (WGS) entry which is preliminary data.</text>
</comment>
<reference evidence="2 3" key="1">
    <citation type="submission" date="2007-09" db="EMBL/GenBank/DDBJ databases">
        <title>Draft genome sequence of Eubacterium dolichum (DSM 3991).</title>
        <authorList>
            <person name="Sudarsanam P."/>
            <person name="Ley R."/>
            <person name="Guruge J."/>
            <person name="Turnbaugh P.J."/>
            <person name="Mahowald M."/>
            <person name="Liep D."/>
            <person name="Gordon J."/>
        </authorList>
    </citation>
    <scope>NUCLEOTIDE SEQUENCE [LARGE SCALE GENOMIC DNA]</scope>
    <source>
        <strain evidence="2 3">DSM 3991</strain>
    </source>
</reference>
<gene>
    <name evidence="2" type="ORF">EUBDOL_01694</name>
</gene>
<accession>A8RE54</accession>
<dbReference type="EMBL" id="ABAW02000024">
    <property type="protein sequence ID" value="EDP10450.1"/>
    <property type="molecule type" value="Genomic_DNA"/>
</dbReference>
<protein>
    <recommendedName>
        <fullName evidence="1">CpXC domain-containing protein</fullName>
    </recommendedName>
</protein>
<dbReference type="eggNOG" id="ENOG5033DM5">
    <property type="taxonomic scope" value="Bacteria"/>
</dbReference>
<dbReference type="Proteomes" id="UP000004090">
    <property type="component" value="Unassembled WGS sequence"/>
</dbReference>
<evidence type="ECO:0000313" key="3">
    <source>
        <dbReference type="Proteomes" id="UP000004090"/>
    </source>
</evidence>
<dbReference type="AlphaFoldDB" id="A8RE54"/>
<sequence length="226" mass="27144">MVKTGNKSNLRAVNIPFFLFLYYNRDGDIMKSILVEIQCDCGFHTYRKSETLVLSDFEVDIRKALMENTYFTIRCPRCGKEIIFLHPFAYVDKKHHFIILLKPKQAFCEDDHHLYHEDTRSRKRIVFDPKTIKEKLCILEDDFDDRVIEIMKEKLRLQLERQGREIVDIVYQDRHEDSLWFLVNQEPLAVLYENYQSIESSLEKEKYDRYLAIDGQWAKAWLALHK</sequence>
<feature type="domain" description="CpXC" evidence="1">
    <location>
        <begin position="37"/>
        <end position="152"/>
    </location>
</feature>
<evidence type="ECO:0000259" key="1">
    <source>
        <dbReference type="Pfam" id="PF14353"/>
    </source>
</evidence>
<dbReference type="HOGENOM" id="CLU_109345_0_0_9"/>
<dbReference type="STRING" id="428127.EUBDOL_01694"/>
<name>A8RE54_9FIRM</name>
<proteinExistence type="predicted"/>
<dbReference type="Pfam" id="PF14353">
    <property type="entry name" value="CpXC"/>
    <property type="match status" value="1"/>
</dbReference>
<reference evidence="2 3" key="2">
    <citation type="submission" date="2007-09" db="EMBL/GenBank/DDBJ databases">
        <authorList>
            <person name="Fulton L."/>
            <person name="Clifton S."/>
            <person name="Fulton B."/>
            <person name="Xu J."/>
            <person name="Minx P."/>
            <person name="Pepin K.H."/>
            <person name="Johnson M."/>
            <person name="Thiruvilangam P."/>
            <person name="Bhonagiri V."/>
            <person name="Nash W.E."/>
            <person name="Mardis E.R."/>
            <person name="Wilson R.K."/>
        </authorList>
    </citation>
    <scope>NUCLEOTIDE SEQUENCE [LARGE SCALE GENOMIC DNA]</scope>
    <source>
        <strain evidence="2 3">DSM 3991</strain>
    </source>
</reference>
<dbReference type="InterPro" id="IPR025682">
    <property type="entry name" value="CpXC_dom"/>
</dbReference>